<accession>A0A679INW5</accession>
<dbReference type="Gene3D" id="1.10.10.60">
    <property type="entry name" value="Homeodomain-like"/>
    <property type="match status" value="1"/>
</dbReference>
<sequence length="403" mass="42856">MTTDPTALLDAALRGVLLALLLVLASVFGRDRPRLPVARTGALLALGLCVQVIGATPLFEAFVPRGWQAPFVAVSVGNAVLFWVFVQALFDDDFVLHNRHAAAWFAVAAVAALNCAVVAGSASVLAPVTMGVQRAVPLVFAVLAAMAAASQWRADLVEGRRRLRMFVVVGGVGYSVGMLLVRLGSPRGRLSSLSATVDVAVLLAIVAPVAWRMLRLAGSELFPTAKTRAAIPAVSPDTAQEIRAQAQEEAARAVLAEAPRPVLEPLPPSHPILEAEIAAPQPASDPAEDRLADSLQHAMAVEHAYRSEDLSIASLAARLSVPEYRLRRVINQRLGHRNFNAFVNGFRLAETMSALADPSKRGVPVLTIALTAGFQSIGPFNRAFKAATGLTPTEFRRQKLAES</sequence>
<dbReference type="AlphaFoldDB" id="A0A679INW5"/>
<dbReference type="RefSeq" id="WP_339088383.1">
    <property type="nucleotide sequence ID" value="NZ_LR743507.1"/>
</dbReference>
<feature type="transmembrane region" description="Helical" evidence="4">
    <location>
        <begin position="71"/>
        <end position="90"/>
    </location>
</feature>
<keyword evidence="4" id="KW-0812">Transmembrane</keyword>
<evidence type="ECO:0000259" key="5">
    <source>
        <dbReference type="PROSITE" id="PS01124"/>
    </source>
</evidence>
<evidence type="ECO:0000256" key="2">
    <source>
        <dbReference type="ARBA" id="ARBA00023125"/>
    </source>
</evidence>
<feature type="transmembrane region" description="Helical" evidence="4">
    <location>
        <begin position="12"/>
        <end position="29"/>
    </location>
</feature>
<evidence type="ECO:0000313" key="6">
    <source>
        <dbReference type="EMBL" id="CAA2100231.1"/>
    </source>
</evidence>
<reference evidence="6" key="1">
    <citation type="submission" date="2019-12" db="EMBL/GenBank/DDBJ databases">
        <authorList>
            <person name="Cremers G."/>
        </authorList>
    </citation>
    <scope>NUCLEOTIDE SEQUENCE</scope>
    <source>
        <strain evidence="6">Vvax</strain>
    </source>
</reference>
<dbReference type="SUPFAM" id="SSF46689">
    <property type="entry name" value="Homeodomain-like"/>
    <property type="match status" value="1"/>
</dbReference>
<keyword evidence="2" id="KW-0238">DNA-binding</keyword>
<dbReference type="SMART" id="SM00342">
    <property type="entry name" value="HTH_ARAC"/>
    <property type="match status" value="1"/>
</dbReference>
<dbReference type="InterPro" id="IPR009057">
    <property type="entry name" value="Homeodomain-like_sf"/>
</dbReference>
<protein>
    <recommendedName>
        <fullName evidence="5">HTH araC/xylS-type domain-containing protein</fullName>
    </recommendedName>
</protein>
<organism evidence="6">
    <name type="scientific">Variovorax paradoxus</name>
    <dbReference type="NCBI Taxonomy" id="34073"/>
    <lineage>
        <taxon>Bacteria</taxon>
        <taxon>Pseudomonadati</taxon>
        <taxon>Pseudomonadota</taxon>
        <taxon>Betaproteobacteria</taxon>
        <taxon>Burkholderiales</taxon>
        <taxon>Comamonadaceae</taxon>
        <taxon>Variovorax</taxon>
    </lineage>
</organism>
<dbReference type="PANTHER" id="PTHR43280">
    <property type="entry name" value="ARAC-FAMILY TRANSCRIPTIONAL REGULATOR"/>
    <property type="match status" value="1"/>
</dbReference>
<gene>
    <name evidence="6" type="ORF">VVAX_00636</name>
</gene>
<proteinExistence type="predicted"/>
<feature type="transmembrane region" description="Helical" evidence="4">
    <location>
        <begin position="132"/>
        <end position="151"/>
    </location>
</feature>
<dbReference type="InterPro" id="IPR018060">
    <property type="entry name" value="HTH_AraC"/>
</dbReference>
<feature type="transmembrane region" description="Helical" evidence="4">
    <location>
        <begin position="163"/>
        <end position="184"/>
    </location>
</feature>
<evidence type="ECO:0000256" key="3">
    <source>
        <dbReference type="ARBA" id="ARBA00023163"/>
    </source>
</evidence>
<evidence type="ECO:0000256" key="4">
    <source>
        <dbReference type="SAM" id="Phobius"/>
    </source>
</evidence>
<keyword evidence="4" id="KW-0472">Membrane</keyword>
<evidence type="ECO:0000256" key="1">
    <source>
        <dbReference type="ARBA" id="ARBA00023015"/>
    </source>
</evidence>
<feature type="transmembrane region" description="Helical" evidence="4">
    <location>
        <begin position="102"/>
        <end position="126"/>
    </location>
</feature>
<dbReference type="GO" id="GO:0003700">
    <property type="term" value="F:DNA-binding transcription factor activity"/>
    <property type="evidence" value="ECO:0007669"/>
    <property type="project" value="InterPro"/>
</dbReference>
<dbReference type="PROSITE" id="PS01124">
    <property type="entry name" value="HTH_ARAC_FAMILY_2"/>
    <property type="match status" value="1"/>
</dbReference>
<name>A0A679INW5_VARPD</name>
<dbReference type="InterPro" id="IPR018062">
    <property type="entry name" value="HTH_AraC-typ_CS"/>
</dbReference>
<dbReference type="GO" id="GO:0043565">
    <property type="term" value="F:sequence-specific DNA binding"/>
    <property type="evidence" value="ECO:0007669"/>
    <property type="project" value="InterPro"/>
</dbReference>
<keyword evidence="1" id="KW-0805">Transcription regulation</keyword>
<keyword evidence="3" id="KW-0804">Transcription</keyword>
<feature type="domain" description="HTH araC/xylS-type" evidence="5">
    <location>
        <begin position="289"/>
        <end position="398"/>
    </location>
</feature>
<dbReference type="EMBL" id="LR743507">
    <property type="protein sequence ID" value="CAA2100231.1"/>
    <property type="molecule type" value="Genomic_DNA"/>
</dbReference>
<dbReference type="Pfam" id="PF12833">
    <property type="entry name" value="HTH_18"/>
    <property type="match status" value="1"/>
</dbReference>
<dbReference type="PANTHER" id="PTHR43280:SF29">
    <property type="entry name" value="ARAC-FAMILY TRANSCRIPTIONAL REGULATOR"/>
    <property type="match status" value="1"/>
</dbReference>
<keyword evidence="4" id="KW-1133">Transmembrane helix</keyword>
<feature type="transmembrane region" description="Helical" evidence="4">
    <location>
        <begin position="41"/>
        <end position="59"/>
    </location>
</feature>
<dbReference type="PROSITE" id="PS00041">
    <property type="entry name" value="HTH_ARAC_FAMILY_1"/>
    <property type="match status" value="1"/>
</dbReference>